<sequence length="903" mass="95571">MGAGPDPSRDVASGRRSRFDVRVIPHRRRSPLRLRDWRVSTKLATVLVVPSVAFLVVAGVLTRGLIGQTTALGDFAGQVGIGRQITAAVHQIQQERDRAAGELGALHRAGANGDRDAAIAALKPLQTASDAALRDLRAAAEPLADSDAAWRVAYSEVLEAYDQVVYIRAAIPPAVLSSETILSNYHRAVDALLNLLAEPSPGEQQQALSDAVLRYVQLARVKELSSRVRAELYEAARAGRYAPNDEVTLTDLRAQQLTALGAFRVAATADQIRTYDRTSVDPAFVAAAKLEEKSLPAGGAGPAVLPAPQWWAASEQRQELLRQVEAKVLDDAVRRADDASSDQLRTTLLVAGAVVTVLLVGVLISLLVGRSVARSMRLLRGQAMRIAQLELPDALDRLRGVTGGVPDIQVPPAVVRSQDEFGELAEAFVAVHRSAVSVAVEQAMMRRNVNAMFVNLARRSQVLVERQLELLDELEREEADPDQLENLFKLDHLAARMRRNDESLLVLAGTESTRRWNRPVGLGAVLLAASAEIEQYQRVRHDQVADLYLVGHAVGEMVHLLAELLENATAFSRPDTVVRVTVRPEGRDAVIEVADEGLGMSPAALEQANEVLASPPAADVAASERMGLFVVSHLAARLGLRVRLDGGQHGLVARILVPGALLATPSTELDEPASPRMLTSLVGQPRPVAPVAELPVAGRRPDPVAAPGTGPFPLAPVSREIPVAPPAPAQAPSGLVAPAGPSVPAPRYPAGESVPTAPAAQPAVGAGPGHRPAPGSPVARPVPVRSEDVLAPAGRPPASAGSGWWSRQGPAPGAGAGVTPAPPVTPVTGGTNERGLPVRVPMAQLPTVNGSARPAEQNRHEPDPDAVSGMLSRLYSGVRRAEAEETTEFRLPPVGGRSEGGWQ</sequence>
<evidence type="ECO:0000256" key="4">
    <source>
        <dbReference type="ARBA" id="ARBA00022679"/>
    </source>
</evidence>
<evidence type="ECO:0000256" key="3">
    <source>
        <dbReference type="ARBA" id="ARBA00022553"/>
    </source>
</evidence>
<dbReference type="InterPro" id="IPR036890">
    <property type="entry name" value="HATPase_C_sf"/>
</dbReference>
<dbReference type="PANTHER" id="PTHR45436:SF5">
    <property type="entry name" value="SENSOR HISTIDINE KINASE TRCS"/>
    <property type="match status" value="1"/>
</dbReference>
<dbReference type="GO" id="GO:0005886">
    <property type="term" value="C:plasma membrane"/>
    <property type="evidence" value="ECO:0007669"/>
    <property type="project" value="TreeGrafter"/>
</dbReference>
<dbReference type="RefSeq" id="WP_157743758.1">
    <property type="nucleotide sequence ID" value="NZ_JBHLYF010000004.1"/>
</dbReference>
<comment type="catalytic activity">
    <reaction evidence="1">
        <text>ATP + protein L-histidine = ADP + protein N-phospho-L-histidine.</text>
        <dbReference type="EC" id="2.7.13.3"/>
    </reaction>
</comment>
<dbReference type="InterPro" id="IPR013587">
    <property type="entry name" value="Nitrate/nitrite_sensing"/>
</dbReference>
<evidence type="ECO:0000256" key="7">
    <source>
        <dbReference type="SAM" id="Phobius"/>
    </source>
</evidence>
<dbReference type="Gene3D" id="6.10.340.10">
    <property type="match status" value="1"/>
</dbReference>
<dbReference type="PANTHER" id="PTHR45436">
    <property type="entry name" value="SENSOR HISTIDINE KINASE YKOH"/>
    <property type="match status" value="1"/>
</dbReference>
<evidence type="ECO:0000256" key="6">
    <source>
        <dbReference type="SAM" id="MobiDB-lite"/>
    </source>
</evidence>
<feature type="compositionally biased region" description="Low complexity" evidence="6">
    <location>
        <begin position="791"/>
        <end position="819"/>
    </location>
</feature>
<dbReference type="Pfam" id="PF08376">
    <property type="entry name" value="NIT"/>
    <property type="match status" value="1"/>
</dbReference>
<evidence type="ECO:0000259" key="8">
    <source>
        <dbReference type="SMART" id="SM00387"/>
    </source>
</evidence>
<dbReference type="InterPro" id="IPR003594">
    <property type="entry name" value="HATPase_dom"/>
</dbReference>
<keyword evidence="10" id="KW-1185">Reference proteome</keyword>
<dbReference type="AlphaFoldDB" id="A0A1C5JA60"/>
<evidence type="ECO:0000313" key="10">
    <source>
        <dbReference type="Proteomes" id="UP000198210"/>
    </source>
</evidence>
<evidence type="ECO:0000256" key="5">
    <source>
        <dbReference type="ARBA" id="ARBA00022777"/>
    </source>
</evidence>
<keyword evidence="7" id="KW-0812">Transmembrane</keyword>
<keyword evidence="7" id="KW-1133">Transmembrane helix</keyword>
<dbReference type="Pfam" id="PF02518">
    <property type="entry name" value="HATPase_c"/>
    <property type="match status" value="1"/>
</dbReference>
<dbReference type="Proteomes" id="UP000198210">
    <property type="component" value="Chromosome I"/>
</dbReference>
<gene>
    <name evidence="9" type="ORF">GA0074704_4249</name>
</gene>
<dbReference type="EMBL" id="LT607751">
    <property type="protein sequence ID" value="SCG67039.1"/>
    <property type="molecule type" value="Genomic_DNA"/>
</dbReference>
<evidence type="ECO:0000256" key="2">
    <source>
        <dbReference type="ARBA" id="ARBA00012438"/>
    </source>
</evidence>
<evidence type="ECO:0000256" key="1">
    <source>
        <dbReference type="ARBA" id="ARBA00000085"/>
    </source>
</evidence>
<reference evidence="9 10" key="1">
    <citation type="submission" date="2016-06" db="EMBL/GenBank/DDBJ databases">
        <authorList>
            <person name="Kjaerup R.B."/>
            <person name="Dalgaard T.S."/>
            <person name="Juul-Madsen H.R."/>
        </authorList>
    </citation>
    <scope>NUCLEOTIDE SEQUENCE [LARGE SCALE GENOMIC DNA]</scope>
    <source>
        <strain evidence="9 10">DSM 45097</strain>
    </source>
</reference>
<feature type="region of interest" description="Disordered" evidence="6">
    <location>
        <begin position="723"/>
        <end position="903"/>
    </location>
</feature>
<organism evidence="9 10">
    <name type="scientific">Micromonospora siamensis</name>
    <dbReference type="NCBI Taxonomy" id="299152"/>
    <lineage>
        <taxon>Bacteria</taxon>
        <taxon>Bacillati</taxon>
        <taxon>Actinomycetota</taxon>
        <taxon>Actinomycetes</taxon>
        <taxon>Micromonosporales</taxon>
        <taxon>Micromonosporaceae</taxon>
        <taxon>Micromonospora</taxon>
    </lineage>
</organism>
<protein>
    <recommendedName>
        <fullName evidence="2">histidine kinase</fullName>
        <ecNumber evidence="2">2.7.13.3</ecNumber>
    </recommendedName>
</protein>
<keyword evidence="4" id="KW-0808">Transferase</keyword>
<name>A0A1C5JA60_9ACTN</name>
<dbReference type="SMART" id="SM00387">
    <property type="entry name" value="HATPase_c"/>
    <property type="match status" value="1"/>
</dbReference>
<keyword evidence="7" id="KW-0472">Membrane</keyword>
<dbReference type="GO" id="GO:0000160">
    <property type="term" value="P:phosphorelay signal transduction system"/>
    <property type="evidence" value="ECO:0007669"/>
    <property type="project" value="TreeGrafter"/>
</dbReference>
<dbReference type="GO" id="GO:0004673">
    <property type="term" value="F:protein histidine kinase activity"/>
    <property type="evidence" value="ECO:0007669"/>
    <property type="project" value="UniProtKB-EC"/>
</dbReference>
<dbReference type="SUPFAM" id="SSF55874">
    <property type="entry name" value="ATPase domain of HSP90 chaperone/DNA topoisomerase II/histidine kinase"/>
    <property type="match status" value="1"/>
</dbReference>
<feature type="transmembrane region" description="Helical" evidence="7">
    <location>
        <begin position="348"/>
        <end position="368"/>
    </location>
</feature>
<feature type="transmembrane region" description="Helical" evidence="7">
    <location>
        <begin position="43"/>
        <end position="61"/>
    </location>
</feature>
<keyword evidence="5 9" id="KW-0418">Kinase</keyword>
<dbReference type="Gene3D" id="3.30.565.10">
    <property type="entry name" value="Histidine kinase-like ATPase, C-terminal domain"/>
    <property type="match status" value="1"/>
</dbReference>
<feature type="domain" description="Histidine kinase/HSP90-like ATPase" evidence="8">
    <location>
        <begin position="552"/>
        <end position="661"/>
    </location>
</feature>
<evidence type="ECO:0000313" key="9">
    <source>
        <dbReference type="EMBL" id="SCG67039.1"/>
    </source>
</evidence>
<accession>A0A1C5JA60</accession>
<keyword evidence="3" id="KW-0597">Phosphoprotein</keyword>
<dbReference type="EC" id="2.7.13.3" evidence="2"/>
<dbReference type="InterPro" id="IPR050428">
    <property type="entry name" value="TCS_sensor_his_kinase"/>
</dbReference>
<proteinExistence type="predicted"/>